<sequence>MIRKLAEESRPKSMPPIALCGQLRAGKDAVADYLGRQYGYTRFAFGDELKRYAHELFSGEVGGIVDGVSRKPRELYQWFGQTMRARDPDIWVRKCFAWIQREYDVMHDYDPANHPFRSVITDLRQPNEIERCRAEGYVIIRVNCPEAIRLERARQAGDTFTAESLAHETESHIAGFAVDYEVENAGTMADLYAEVDAIMARINAEVNG</sequence>
<keyword evidence="1" id="KW-0418">Kinase</keyword>
<keyword evidence="2" id="KW-1185">Reference proteome</keyword>
<protein>
    <submittedName>
        <fullName evidence="1">Adenylate kinase</fullName>
    </submittedName>
</protein>
<gene>
    <name evidence="1" type="ORF">QJS35_22865</name>
</gene>
<reference evidence="1 2" key="1">
    <citation type="journal article" date="2023" name="Genome Announc.">
        <title>Pan-Genome Analyses of the Genus Cohnella and Proposal of the Novel Species Cohnella silvisoli sp. nov., Isolated from Forest Soil.</title>
        <authorList>
            <person name="Wang C."/>
            <person name="Mao L."/>
            <person name="Bao G."/>
            <person name="Zhu H."/>
        </authorList>
    </citation>
    <scope>NUCLEOTIDE SEQUENCE [LARGE SCALE GENOMIC DNA]</scope>
    <source>
        <strain evidence="1 2">NL03-T5-1</strain>
    </source>
</reference>
<dbReference type="InterPro" id="IPR027417">
    <property type="entry name" value="P-loop_NTPase"/>
</dbReference>
<dbReference type="RefSeq" id="WP_232187333.1">
    <property type="nucleotide sequence ID" value="NZ_JAIOAP010000012.1"/>
</dbReference>
<keyword evidence="1" id="KW-0808">Transferase</keyword>
<dbReference type="GO" id="GO:0016301">
    <property type="term" value="F:kinase activity"/>
    <property type="evidence" value="ECO:0007669"/>
    <property type="project" value="UniProtKB-KW"/>
</dbReference>
<organism evidence="1 2">
    <name type="scientific">Cohnella silvisoli</name>
    <dbReference type="NCBI Taxonomy" id="2873699"/>
    <lineage>
        <taxon>Bacteria</taxon>
        <taxon>Bacillati</taxon>
        <taxon>Bacillota</taxon>
        <taxon>Bacilli</taxon>
        <taxon>Bacillales</taxon>
        <taxon>Paenibacillaceae</taxon>
        <taxon>Cohnella</taxon>
    </lineage>
</organism>
<dbReference type="EMBL" id="JASKHM010000014">
    <property type="protein sequence ID" value="MEQ4485234.1"/>
    <property type="molecule type" value="Genomic_DNA"/>
</dbReference>
<evidence type="ECO:0000313" key="2">
    <source>
        <dbReference type="Proteomes" id="UP001493487"/>
    </source>
</evidence>
<accession>A0ABV1KYP5</accession>
<evidence type="ECO:0000313" key="1">
    <source>
        <dbReference type="EMBL" id="MEQ4485234.1"/>
    </source>
</evidence>
<dbReference type="Gene3D" id="3.40.50.300">
    <property type="entry name" value="P-loop containing nucleotide triphosphate hydrolases"/>
    <property type="match status" value="1"/>
</dbReference>
<dbReference type="Proteomes" id="UP001493487">
    <property type="component" value="Unassembled WGS sequence"/>
</dbReference>
<proteinExistence type="predicted"/>
<name>A0ABV1KYP5_9BACL</name>
<comment type="caution">
    <text evidence="1">The sequence shown here is derived from an EMBL/GenBank/DDBJ whole genome shotgun (WGS) entry which is preliminary data.</text>
</comment>
<dbReference type="SUPFAM" id="SSF52540">
    <property type="entry name" value="P-loop containing nucleoside triphosphate hydrolases"/>
    <property type="match status" value="1"/>
</dbReference>